<dbReference type="SUPFAM" id="SSF55729">
    <property type="entry name" value="Acyl-CoA N-acyltransferases (Nat)"/>
    <property type="match status" value="1"/>
</dbReference>
<dbReference type="RefSeq" id="WP_148068314.1">
    <property type="nucleotide sequence ID" value="NZ_VRZA01000003.1"/>
</dbReference>
<dbReference type="EMBL" id="VRZA01000003">
    <property type="protein sequence ID" value="TXS93972.1"/>
    <property type="molecule type" value="Genomic_DNA"/>
</dbReference>
<dbReference type="AlphaFoldDB" id="A0A5C9A201"/>
<sequence length="173" mass="19347">MLTLTTERLLIQSLTPEDAPHMLAVLNDPDFIANVADRGVRTLEQARTYIEEGPMASYRDHGFGMYAVRLRSNGEFMGLCGLVRRPQLDDVDIGYGFLPVARGRGLAIEAASAVRDYAVNELRLGRIVAIVNPDNAPSIRLLEKLGLHYERDITLAEGEKPIHLYGWNRNEDN</sequence>
<feature type="domain" description="N-acetyltransferase" evidence="1">
    <location>
        <begin position="9"/>
        <end position="171"/>
    </location>
</feature>
<protein>
    <submittedName>
        <fullName evidence="2">GNAT family N-acetyltransferase</fullName>
    </submittedName>
</protein>
<keyword evidence="3" id="KW-1185">Reference proteome</keyword>
<dbReference type="GO" id="GO:0016747">
    <property type="term" value="F:acyltransferase activity, transferring groups other than amino-acyl groups"/>
    <property type="evidence" value="ECO:0007669"/>
    <property type="project" value="InterPro"/>
</dbReference>
<comment type="caution">
    <text evidence="2">The sequence shown here is derived from an EMBL/GenBank/DDBJ whole genome shotgun (WGS) entry which is preliminary data.</text>
</comment>
<accession>A0A5C9A201</accession>
<evidence type="ECO:0000313" key="3">
    <source>
        <dbReference type="Proteomes" id="UP000321039"/>
    </source>
</evidence>
<dbReference type="PANTHER" id="PTHR43792">
    <property type="entry name" value="GNAT FAMILY, PUTATIVE (AFU_ORTHOLOGUE AFUA_3G00765)-RELATED-RELATED"/>
    <property type="match status" value="1"/>
</dbReference>
<keyword evidence="2" id="KW-0808">Transferase</keyword>
<evidence type="ECO:0000259" key="1">
    <source>
        <dbReference type="PROSITE" id="PS51186"/>
    </source>
</evidence>
<name>A0A5C9A201_9GAMM</name>
<organism evidence="2 3">
    <name type="scientific">Parahaliea maris</name>
    <dbReference type="NCBI Taxonomy" id="2716870"/>
    <lineage>
        <taxon>Bacteria</taxon>
        <taxon>Pseudomonadati</taxon>
        <taxon>Pseudomonadota</taxon>
        <taxon>Gammaproteobacteria</taxon>
        <taxon>Cellvibrionales</taxon>
        <taxon>Halieaceae</taxon>
        <taxon>Parahaliea</taxon>
    </lineage>
</organism>
<reference evidence="2 3" key="1">
    <citation type="submission" date="2019-08" db="EMBL/GenBank/DDBJ databases">
        <title>Parahaliea maris sp. nov., isolated from the surface seawater.</title>
        <authorList>
            <person name="Liu Y."/>
        </authorList>
    </citation>
    <scope>NUCLEOTIDE SEQUENCE [LARGE SCALE GENOMIC DNA]</scope>
    <source>
        <strain evidence="2 3">HSLHS9</strain>
    </source>
</reference>
<dbReference type="Pfam" id="PF13302">
    <property type="entry name" value="Acetyltransf_3"/>
    <property type="match status" value="1"/>
</dbReference>
<proteinExistence type="predicted"/>
<dbReference type="Gene3D" id="3.40.630.30">
    <property type="match status" value="1"/>
</dbReference>
<gene>
    <name evidence="2" type="ORF">FV139_10135</name>
</gene>
<dbReference type="InterPro" id="IPR000182">
    <property type="entry name" value="GNAT_dom"/>
</dbReference>
<dbReference type="Proteomes" id="UP000321039">
    <property type="component" value="Unassembled WGS sequence"/>
</dbReference>
<dbReference type="InterPro" id="IPR016181">
    <property type="entry name" value="Acyl_CoA_acyltransferase"/>
</dbReference>
<dbReference type="PANTHER" id="PTHR43792:SF1">
    <property type="entry name" value="N-ACETYLTRANSFERASE DOMAIN-CONTAINING PROTEIN"/>
    <property type="match status" value="1"/>
</dbReference>
<evidence type="ECO:0000313" key="2">
    <source>
        <dbReference type="EMBL" id="TXS93972.1"/>
    </source>
</evidence>
<dbReference type="InterPro" id="IPR051531">
    <property type="entry name" value="N-acetyltransferase"/>
</dbReference>
<dbReference type="PROSITE" id="PS51186">
    <property type="entry name" value="GNAT"/>
    <property type="match status" value="1"/>
</dbReference>